<accession>A0A1H9MIV1</accession>
<dbReference type="GO" id="GO:0004392">
    <property type="term" value="F:heme oxygenase (decyclizing) activity"/>
    <property type="evidence" value="ECO:0007669"/>
    <property type="project" value="InterPro"/>
</dbReference>
<reference evidence="2" key="1">
    <citation type="submission" date="2016-10" db="EMBL/GenBank/DDBJ databases">
        <authorList>
            <person name="Varghese N."/>
            <person name="Submissions S."/>
        </authorList>
    </citation>
    <scope>NUCLEOTIDE SEQUENCE [LARGE SCALE GENOMIC DNA]</scope>
    <source>
        <strain evidence="2">DSM 44437</strain>
    </source>
</reference>
<dbReference type="AlphaFoldDB" id="A0A1H9MIV1"/>
<dbReference type="Proteomes" id="UP000199503">
    <property type="component" value="Unassembled WGS sequence"/>
</dbReference>
<dbReference type="InterPro" id="IPR016084">
    <property type="entry name" value="Haem_Oase-like_multi-hlx"/>
</dbReference>
<sequence>MTLLTRLRTDTRTAHQALEDDLAFLSGLTPARYSEVLAAFLGFHEPLEKALTASAAAHRLPWDLAPDTERLTSDLRGLGWSPSRIASLPRASPPDVEALPALVGSLYVVEGARLGGQLITRWVGQALGPVPVSFFASDGDARRRFRRFGALAGAVVPDEEADVAVAAANAHFGLFREWLGSALLDRNG</sequence>
<proteinExistence type="predicted"/>
<dbReference type="EMBL" id="FOFV01000007">
    <property type="protein sequence ID" value="SER23481.1"/>
    <property type="molecule type" value="Genomic_DNA"/>
</dbReference>
<dbReference type="CDD" id="cd19166">
    <property type="entry name" value="HemeO-bac"/>
    <property type="match status" value="1"/>
</dbReference>
<dbReference type="Pfam" id="PF01126">
    <property type="entry name" value="Heme_oxygenase"/>
    <property type="match status" value="1"/>
</dbReference>
<name>A0A1H9MIV1_9PSEU</name>
<dbReference type="GO" id="GO:0006788">
    <property type="term" value="P:heme oxidation"/>
    <property type="evidence" value="ECO:0007669"/>
    <property type="project" value="InterPro"/>
</dbReference>
<dbReference type="InterPro" id="IPR016053">
    <property type="entry name" value="Haem_Oase-like"/>
</dbReference>
<dbReference type="RefSeq" id="WP_177229821.1">
    <property type="nucleotide sequence ID" value="NZ_FOFV01000007.1"/>
</dbReference>
<protein>
    <submittedName>
        <fullName evidence="1">Heme oxygenase</fullName>
    </submittedName>
</protein>
<evidence type="ECO:0000313" key="2">
    <source>
        <dbReference type="Proteomes" id="UP000199503"/>
    </source>
</evidence>
<dbReference type="SUPFAM" id="SSF48613">
    <property type="entry name" value="Heme oxygenase-like"/>
    <property type="match status" value="1"/>
</dbReference>
<dbReference type="STRING" id="65499.SAMN04488000_10756"/>
<dbReference type="Gene3D" id="1.20.910.10">
    <property type="entry name" value="Heme oxygenase-like"/>
    <property type="match status" value="1"/>
</dbReference>
<organism evidence="1 2">
    <name type="scientific">Lentzea albida</name>
    <dbReference type="NCBI Taxonomy" id="65499"/>
    <lineage>
        <taxon>Bacteria</taxon>
        <taxon>Bacillati</taxon>
        <taxon>Actinomycetota</taxon>
        <taxon>Actinomycetes</taxon>
        <taxon>Pseudonocardiales</taxon>
        <taxon>Pseudonocardiaceae</taxon>
        <taxon>Lentzea</taxon>
    </lineage>
</organism>
<evidence type="ECO:0000313" key="1">
    <source>
        <dbReference type="EMBL" id="SER23481.1"/>
    </source>
</evidence>
<keyword evidence="2" id="KW-1185">Reference proteome</keyword>
<gene>
    <name evidence="1" type="ORF">SAMN04488000_10756</name>
</gene>